<dbReference type="STRING" id="1188229.GlitD10_0969"/>
<name>A0A1J0ABI5_9CYAN</name>
<dbReference type="InterPro" id="IPR016024">
    <property type="entry name" value="ARM-type_fold"/>
</dbReference>
<sequence>MTVAEAIAQLQAPDLSQRYYAAWWLGRFRVKVAVPILIQALQDESDRTELGGYPLRRNAARALGQIGDPQAIPGLLACLGVADFQLRSAAATALGLLGATQAIPDLVSLLMATEVPSALGTEELPQPYPAILLALGRLNAQVARPQIQSFLTHPLPRVRSVALCTMYLLTQDSDYVQQLLVLINRAETRLQRVMLADLGETGYLPVAAAMVQAQAEPSFKLMGLHRLLSQWLSTQPQPPDWAAAGTVFRLMDQLL</sequence>
<evidence type="ECO:0000256" key="2">
    <source>
        <dbReference type="ARBA" id="ARBA00022738"/>
    </source>
</evidence>
<dbReference type="Proteomes" id="UP000180235">
    <property type="component" value="Chromosome"/>
</dbReference>
<dbReference type="RefSeq" id="WP_071453894.1">
    <property type="nucleotide sequence ID" value="NZ_CP017675.1"/>
</dbReference>
<dbReference type="PANTHER" id="PTHR12697">
    <property type="entry name" value="PBS LYASE HEAT-LIKE PROTEIN"/>
    <property type="match status" value="1"/>
</dbReference>
<reference evidence="3 4" key="1">
    <citation type="submission" date="2016-10" db="EMBL/GenBank/DDBJ databases">
        <title>Description of Gloeomargarita lithophora gen. nov., sp. nov., a thylakoid-bearing basal-branching cyanobacterium with intracellular carbonates, and proposal for Gloeomargaritales ord. nov.</title>
        <authorList>
            <person name="Moreira D."/>
            <person name="Tavera R."/>
            <person name="Benzerara K."/>
            <person name="Skouri-Panet F."/>
            <person name="Couradeau E."/>
            <person name="Gerard E."/>
            <person name="Loussert C."/>
            <person name="Novelo E."/>
            <person name="Zivanovic Y."/>
            <person name="Lopez-Garcia P."/>
        </authorList>
    </citation>
    <scope>NUCLEOTIDE SEQUENCE [LARGE SCALE GENOMIC DNA]</scope>
    <source>
        <strain evidence="3 4">D10</strain>
    </source>
</reference>
<keyword evidence="4" id="KW-1185">Reference proteome</keyword>
<dbReference type="Pfam" id="PF13646">
    <property type="entry name" value="HEAT_2"/>
    <property type="match status" value="1"/>
</dbReference>
<dbReference type="Gene3D" id="1.25.10.10">
    <property type="entry name" value="Leucine-rich Repeat Variant"/>
    <property type="match status" value="1"/>
</dbReference>
<dbReference type="KEGG" id="glt:GlitD10_0969"/>
<keyword evidence="1" id="KW-0042">Antenna complex</keyword>
<organism evidence="3 4">
    <name type="scientific">Gloeomargarita lithophora Alchichica-D10</name>
    <dbReference type="NCBI Taxonomy" id="1188229"/>
    <lineage>
        <taxon>Bacteria</taxon>
        <taxon>Bacillati</taxon>
        <taxon>Cyanobacteriota</taxon>
        <taxon>Cyanophyceae</taxon>
        <taxon>Gloeomargaritales</taxon>
        <taxon>Gloeomargaritaceae</taxon>
        <taxon>Gloeomargarita</taxon>
    </lineage>
</organism>
<dbReference type="GO" id="GO:0016491">
    <property type="term" value="F:oxidoreductase activity"/>
    <property type="evidence" value="ECO:0007669"/>
    <property type="project" value="TreeGrafter"/>
</dbReference>
<dbReference type="EMBL" id="CP017675">
    <property type="protein sequence ID" value="APB33287.1"/>
    <property type="molecule type" value="Genomic_DNA"/>
</dbReference>
<dbReference type="Pfam" id="PF03130">
    <property type="entry name" value="HEAT_PBS"/>
    <property type="match status" value="1"/>
</dbReference>
<keyword evidence="2" id="KW-0605">Phycobilisome</keyword>
<keyword evidence="3" id="KW-0456">Lyase</keyword>
<dbReference type="InterPro" id="IPR011989">
    <property type="entry name" value="ARM-like"/>
</dbReference>
<dbReference type="PANTHER" id="PTHR12697:SF5">
    <property type="entry name" value="DEOXYHYPUSINE HYDROXYLASE"/>
    <property type="match status" value="1"/>
</dbReference>
<dbReference type="GO" id="GO:0016829">
    <property type="term" value="F:lyase activity"/>
    <property type="evidence" value="ECO:0007669"/>
    <property type="project" value="UniProtKB-KW"/>
</dbReference>
<evidence type="ECO:0000313" key="4">
    <source>
        <dbReference type="Proteomes" id="UP000180235"/>
    </source>
</evidence>
<proteinExistence type="predicted"/>
<evidence type="ECO:0000313" key="3">
    <source>
        <dbReference type="EMBL" id="APB33287.1"/>
    </source>
</evidence>
<dbReference type="SMART" id="SM00567">
    <property type="entry name" value="EZ_HEAT"/>
    <property type="match status" value="3"/>
</dbReference>
<dbReference type="InterPro" id="IPR004155">
    <property type="entry name" value="PBS_lyase_HEAT"/>
</dbReference>
<dbReference type="GO" id="GO:0030089">
    <property type="term" value="C:phycobilisome"/>
    <property type="evidence" value="ECO:0007669"/>
    <property type="project" value="UniProtKB-KW"/>
</dbReference>
<dbReference type="AlphaFoldDB" id="A0A1J0ABI5"/>
<accession>A0A1J0ABI5</accession>
<dbReference type="OrthoDB" id="454552at2"/>
<dbReference type="SUPFAM" id="SSF48371">
    <property type="entry name" value="ARM repeat"/>
    <property type="match status" value="1"/>
</dbReference>
<protein>
    <submittedName>
        <fullName evidence="3">PBS lyase HEAT-like protein repeat protein</fullName>
    </submittedName>
</protein>
<gene>
    <name evidence="3" type="primary">cpcE</name>
    <name evidence="3" type="ORF">GlitD10_0969</name>
</gene>
<evidence type="ECO:0000256" key="1">
    <source>
        <dbReference type="ARBA" id="ARBA00022549"/>
    </source>
</evidence>